<dbReference type="SUPFAM" id="SSF54616">
    <property type="entry name" value="DNA-binding domain of Mlu1-box binding protein MBP1"/>
    <property type="match status" value="1"/>
</dbReference>
<sequence length="1562" mass="173034">MQSAPRAPGNTQPPVKIYNAVYSSVQVYECMVRGIAVMRRRNDSYVNATQILKVAGVDKGRRTKILEKEILPGKHEIVQGGYGKYQGTWIPLERGRDIAAQYGVAPLLSPLFDFQPSTNSLGALPVSTPGGTASPRPLSASSSYSSMGQAGAGYMPPSIPSNLGPAPIMPGSALRLLNQGRAQGLFTPSTTSSTLRPSGYHSPGPFSSSQPTASSQTPPPGSSLKRHRSDADVELSSAYNDVIMHDAVPPSFAPNGEENPSPAKRQRVDGTPSEPTSSQPRPSQTTVPNGQSRPPSSLSVTNGGMNGTQPISDGVEVHKTRFSTKPNLPRGMDVYMPFKDARRGALVALICQRDDPTAVVDLLREISTDPSTSSNTFDVDTILDEKGHTALHLAASMGRCQTVEALIASGADIHRGNHLGETPLIRACLATHNSDHQTFDTMVMYLSPSIRTLDTSKKSVIHHIINLAGVKGRAVVARYYLDQIFYWTVQHEGGDFRSIVDLQDEHGDTGLNIAARVGNRSLVRTLLDVGANRLLPNKLGLRPGDFGVETEELSGGPRAEDILSNLRTGPPAPVQKSQDVIADMATMIQSLSTEFQGEIKSKQDALDVTQAHLRAATRELAEQRRQIQLWQAHCAELDQINQRVRNVEKALSDEDNFDWTGRTDLDGNDAGKTAGSSFQWRGSKSTMVGIGGSVDISFSVDSEPPVPTTDSIPHLIKLRRLLLWHKRMEELVQARLKGLQGASAEKEYQCKKIVALCTGIPLDKVENMLQDLVIAVESEAQVVDIGRVSGFMQKHFIDTPLTYEALTAPDLIYTLVRPLVEKYATLQQNGNKSVVFCLLLNRIHFIRDSDPFTSTLSKTRADLCEILASRVFRENANSLLDLTVVLTTVWHVYSGADPQLLEKARQERDDDLENRVGNAIELAILGKSKRFIKSTSCQRVIEAIWTGKCVYQAQSTHSILSDTYKRNPVHFYDPHKAPLLDHYRLKVPSIRAVLEYINFLILFILYVIAIEWSDLHRFNLPEICFLVYALGFTLEKVAAMQEHGIRVFFKGTWNAFDLAFVTNYVFYLGLRLYGIFHHKSWAKALGIDMLALIACLLFPRILFVTFKNSLMVLSLRAMLMQFFFLMCIAVFCFCGFLYALWTLGRTGPNYDVGKIAWWMLDLWFGLDASGFQNATKFHPTLGPVLMVIYACLSNTLLLTVLVSILSNTFAKINEDAAAEAMFRRAVLTIEGVKADSLFSYQPPVNLFAVCIMLPLSYILSPRWFHKVNVFMIRLTNFPILVVVSFYERKSKAAGTVKFSDTVSHFAERFYDTLPRVFKRMTIFEGFAGSAADIEAIFEIVDESEASAIDMMEDDEHAHGLRRPRNGSGYSVSSKPFRRSPMRTSNPTPDRQHIPRLRVNPAVIRPMEPQSFSPLAQVFQPLVVDEEDEETTAALTPAANTTALSYGPASRRRISSIVPSRRAPDPLLAQAQMNNAMKRFPTGPSLSPPDPPREGVAIRSGRRGRSYDRPSTVEEVREQEGDDIGKAARLERRLDEIEKRQERIEALLSRVVDSLSVQRGSPL</sequence>
<dbReference type="EMBL" id="JANBPK010000818">
    <property type="protein sequence ID" value="KAJ2930848.1"/>
    <property type="molecule type" value="Genomic_DNA"/>
</dbReference>
<dbReference type="Pfam" id="PF12796">
    <property type="entry name" value="Ank_2"/>
    <property type="match status" value="1"/>
</dbReference>
<feature type="compositionally biased region" description="Low complexity" evidence="5">
    <location>
        <begin position="187"/>
        <end position="216"/>
    </location>
</feature>
<keyword evidence="4" id="KW-0175">Coiled coil</keyword>
<dbReference type="Proteomes" id="UP001140091">
    <property type="component" value="Unassembled WGS sequence"/>
</dbReference>
<feature type="non-terminal residue" evidence="8">
    <location>
        <position position="1"/>
    </location>
</feature>
<evidence type="ECO:0000313" key="9">
    <source>
        <dbReference type="Proteomes" id="UP001140091"/>
    </source>
</evidence>
<keyword evidence="2 3" id="KW-0040">ANK repeat</keyword>
<dbReference type="InterPro" id="IPR056336">
    <property type="entry name" value="YVC1_C"/>
</dbReference>
<gene>
    <name evidence="8" type="ORF">H1R20_g6251</name>
</gene>
<feature type="transmembrane region" description="Helical" evidence="6">
    <location>
        <begin position="1118"/>
        <end position="1143"/>
    </location>
</feature>
<feature type="repeat" description="ANK" evidence="3">
    <location>
        <begin position="386"/>
        <end position="418"/>
    </location>
</feature>
<feature type="transmembrane region" description="Helical" evidence="6">
    <location>
        <begin position="993"/>
        <end position="1012"/>
    </location>
</feature>
<dbReference type="InterPro" id="IPR002110">
    <property type="entry name" value="Ankyrin_rpt"/>
</dbReference>
<evidence type="ECO:0000256" key="3">
    <source>
        <dbReference type="PROSITE-ProRule" id="PRU00023"/>
    </source>
</evidence>
<dbReference type="GO" id="GO:0001228">
    <property type="term" value="F:DNA-binding transcription activator activity, RNA polymerase II-specific"/>
    <property type="evidence" value="ECO:0007669"/>
    <property type="project" value="UniProtKB-ARBA"/>
</dbReference>
<dbReference type="Pfam" id="PF23190">
    <property type="entry name" value="LHD_TRPY1"/>
    <property type="match status" value="1"/>
</dbReference>
<evidence type="ECO:0000259" key="7">
    <source>
        <dbReference type="PROSITE" id="PS51299"/>
    </source>
</evidence>
<feature type="coiled-coil region" evidence="4">
    <location>
        <begin position="606"/>
        <end position="633"/>
    </location>
</feature>
<evidence type="ECO:0000256" key="4">
    <source>
        <dbReference type="SAM" id="Coils"/>
    </source>
</evidence>
<accession>A0A9W8MJ13</accession>
<feature type="transmembrane region" description="Helical" evidence="6">
    <location>
        <begin position="1267"/>
        <end position="1286"/>
    </location>
</feature>
<feature type="region of interest" description="Disordered" evidence="5">
    <location>
        <begin position="1478"/>
        <end position="1521"/>
    </location>
</feature>
<dbReference type="FunFam" id="3.10.260.10:FF:000001">
    <property type="entry name" value="APSES transcription factor (MbpA)"/>
    <property type="match status" value="1"/>
</dbReference>
<protein>
    <recommendedName>
        <fullName evidence="7">HTH APSES-type domain-containing protein</fullName>
    </recommendedName>
</protein>
<dbReference type="InterPro" id="IPR018004">
    <property type="entry name" value="KilA/APSES_HTH"/>
</dbReference>
<evidence type="ECO:0000313" key="8">
    <source>
        <dbReference type="EMBL" id="KAJ2930848.1"/>
    </source>
</evidence>
<keyword evidence="6" id="KW-0812">Transmembrane</keyword>
<dbReference type="InterPro" id="IPR036887">
    <property type="entry name" value="HTH_APSES_sf"/>
</dbReference>
<feature type="region of interest" description="Disordered" evidence="5">
    <location>
        <begin position="184"/>
        <end position="231"/>
    </location>
</feature>
<dbReference type="PANTHER" id="PTHR35859">
    <property type="entry name" value="NONSELECTIVE CATION CHANNEL PROTEIN"/>
    <property type="match status" value="1"/>
</dbReference>
<feature type="compositionally biased region" description="Low complexity" evidence="5">
    <location>
        <begin position="139"/>
        <end position="149"/>
    </location>
</feature>
<name>A0A9W8MJ13_9AGAR</name>
<feature type="transmembrane region" description="Helical" evidence="6">
    <location>
        <begin position="1055"/>
        <end position="1073"/>
    </location>
</feature>
<keyword evidence="1" id="KW-0677">Repeat</keyword>
<dbReference type="InterPro" id="IPR003163">
    <property type="entry name" value="Tscrpt_reg_HTH_APSES-type"/>
</dbReference>
<reference evidence="8" key="1">
    <citation type="submission" date="2022-06" db="EMBL/GenBank/DDBJ databases">
        <title>Genome Sequence of Candolleomyces eurysporus.</title>
        <authorList>
            <person name="Buettner E."/>
        </authorList>
    </citation>
    <scope>NUCLEOTIDE SEQUENCE</scope>
    <source>
        <strain evidence="8">VTCC 930004</strain>
    </source>
</reference>
<feature type="transmembrane region" description="Helical" evidence="6">
    <location>
        <begin position="1184"/>
        <end position="1205"/>
    </location>
</feature>
<dbReference type="PANTHER" id="PTHR35859:SF1">
    <property type="entry name" value="NONSELECTIVE CATION CHANNEL PROTEIN"/>
    <property type="match status" value="1"/>
</dbReference>
<dbReference type="Pfam" id="PF04383">
    <property type="entry name" value="KilA-N"/>
    <property type="match status" value="1"/>
</dbReference>
<feature type="compositionally biased region" description="Polar residues" evidence="5">
    <location>
        <begin position="273"/>
        <end position="311"/>
    </location>
</feature>
<dbReference type="Pfam" id="PF23317">
    <property type="entry name" value="YVC1_C"/>
    <property type="match status" value="1"/>
</dbReference>
<dbReference type="PROSITE" id="PS51299">
    <property type="entry name" value="HTH_APSES"/>
    <property type="match status" value="1"/>
</dbReference>
<evidence type="ECO:0000256" key="2">
    <source>
        <dbReference type="ARBA" id="ARBA00023043"/>
    </source>
</evidence>
<dbReference type="PROSITE" id="PS50297">
    <property type="entry name" value="ANK_REP_REGION"/>
    <property type="match status" value="2"/>
</dbReference>
<comment type="caution">
    <text evidence="8">The sequence shown here is derived from an EMBL/GenBank/DDBJ whole genome shotgun (WGS) entry which is preliminary data.</text>
</comment>
<dbReference type="InterPro" id="IPR052971">
    <property type="entry name" value="TRP_calcium_channel"/>
</dbReference>
<dbReference type="SUPFAM" id="SSF48403">
    <property type="entry name" value="Ankyrin repeat"/>
    <property type="match status" value="1"/>
</dbReference>
<dbReference type="Gene3D" id="3.10.260.10">
    <property type="entry name" value="Transcription regulator HTH, APSES-type DNA-binding domain"/>
    <property type="match status" value="1"/>
</dbReference>
<keyword evidence="6" id="KW-1133">Transmembrane helix</keyword>
<feature type="region of interest" description="Disordered" evidence="5">
    <location>
        <begin position="1357"/>
        <end position="1392"/>
    </location>
</feature>
<organism evidence="8 9">
    <name type="scientific">Candolleomyces eurysporus</name>
    <dbReference type="NCBI Taxonomy" id="2828524"/>
    <lineage>
        <taxon>Eukaryota</taxon>
        <taxon>Fungi</taxon>
        <taxon>Dikarya</taxon>
        <taxon>Basidiomycota</taxon>
        <taxon>Agaricomycotina</taxon>
        <taxon>Agaricomycetes</taxon>
        <taxon>Agaricomycetidae</taxon>
        <taxon>Agaricales</taxon>
        <taxon>Agaricineae</taxon>
        <taxon>Psathyrellaceae</taxon>
        <taxon>Candolleomyces</taxon>
    </lineage>
</organism>
<feature type="compositionally biased region" description="Basic and acidic residues" evidence="5">
    <location>
        <begin position="1504"/>
        <end position="1521"/>
    </location>
</feature>
<dbReference type="SMART" id="SM00248">
    <property type="entry name" value="ANK"/>
    <property type="match status" value="2"/>
</dbReference>
<dbReference type="PROSITE" id="PS50088">
    <property type="entry name" value="ANK_REPEAT"/>
    <property type="match status" value="2"/>
</dbReference>
<feature type="domain" description="HTH APSES-type" evidence="7">
    <location>
        <begin position="17"/>
        <end position="125"/>
    </location>
</feature>
<keyword evidence="9" id="KW-1185">Reference proteome</keyword>
<dbReference type="InterPro" id="IPR056337">
    <property type="entry name" value="LHD_YVC1"/>
</dbReference>
<feature type="transmembrane region" description="Helical" evidence="6">
    <location>
        <begin position="1243"/>
        <end position="1260"/>
    </location>
</feature>
<keyword evidence="6" id="KW-0472">Membrane</keyword>
<dbReference type="GO" id="GO:0003677">
    <property type="term" value="F:DNA binding"/>
    <property type="evidence" value="ECO:0007669"/>
    <property type="project" value="InterPro"/>
</dbReference>
<dbReference type="OrthoDB" id="6718656at2759"/>
<dbReference type="Gene3D" id="1.25.40.20">
    <property type="entry name" value="Ankyrin repeat-containing domain"/>
    <property type="match status" value="1"/>
</dbReference>
<proteinExistence type="predicted"/>
<evidence type="ECO:0000256" key="1">
    <source>
        <dbReference type="ARBA" id="ARBA00022737"/>
    </source>
</evidence>
<feature type="repeat" description="ANK" evidence="3">
    <location>
        <begin position="506"/>
        <end position="538"/>
    </location>
</feature>
<evidence type="ECO:0000256" key="5">
    <source>
        <dbReference type="SAM" id="MobiDB-lite"/>
    </source>
</evidence>
<dbReference type="SMART" id="SM01252">
    <property type="entry name" value="KilA-N"/>
    <property type="match status" value="1"/>
</dbReference>
<feature type="transmembrane region" description="Helical" evidence="6">
    <location>
        <begin position="1085"/>
        <end position="1106"/>
    </location>
</feature>
<feature type="region of interest" description="Disordered" evidence="5">
    <location>
        <begin position="246"/>
        <end position="315"/>
    </location>
</feature>
<feature type="region of interest" description="Disordered" evidence="5">
    <location>
        <begin position="123"/>
        <end position="149"/>
    </location>
</feature>
<dbReference type="InterPro" id="IPR036770">
    <property type="entry name" value="Ankyrin_rpt-contain_sf"/>
</dbReference>
<evidence type="ECO:0000256" key="6">
    <source>
        <dbReference type="SAM" id="Phobius"/>
    </source>
</evidence>